<reference evidence="3 4" key="1">
    <citation type="submission" date="2014-03" db="EMBL/GenBank/DDBJ databases">
        <title>Genomics of Bifidobacteria.</title>
        <authorList>
            <person name="Ventura M."/>
            <person name="Milani C."/>
            <person name="Lugli G.A."/>
        </authorList>
    </citation>
    <scope>NUCLEOTIDE SEQUENCE [LARGE SCALE GENOMIC DNA]</scope>
    <source>
        <strain evidence="3 4">DSM 22767</strain>
    </source>
</reference>
<feature type="compositionally biased region" description="Polar residues" evidence="1">
    <location>
        <begin position="14"/>
        <end position="26"/>
    </location>
</feature>
<evidence type="ECO:0000256" key="1">
    <source>
        <dbReference type="SAM" id="MobiDB-lite"/>
    </source>
</evidence>
<dbReference type="EMBL" id="JGYP01000001">
    <property type="protein sequence ID" value="KFI46886.1"/>
    <property type="molecule type" value="Genomic_DNA"/>
</dbReference>
<keyword evidence="2" id="KW-0472">Membrane</keyword>
<keyword evidence="2" id="KW-0812">Transmembrane</keyword>
<dbReference type="Proteomes" id="UP000029096">
    <property type="component" value="Unassembled WGS sequence"/>
</dbReference>
<keyword evidence="2" id="KW-1133">Transmembrane helix</keyword>
<organism evidence="3 4">
    <name type="scientific">Bifidobacterium bohemicum DSM 22767</name>
    <dbReference type="NCBI Taxonomy" id="1437606"/>
    <lineage>
        <taxon>Bacteria</taxon>
        <taxon>Bacillati</taxon>
        <taxon>Actinomycetota</taxon>
        <taxon>Actinomycetes</taxon>
        <taxon>Bifidobacteriales</taxon>
        <taxon>Bifidobacteriaceae</taxon>
        <taxon>Bifidobacterium</taxon>
    </lineage>
</organism>
<feature type="transmembrane region" description="Helical" evidence="2">
    <location>
        <begin position="53"/>
        <end position="70"/>
    </location>
</feature>
<feature type="region of interest" description="Disordered" evidence="1">
    <location>
        <begin position="1"/>
        <end position="26"/>
    </location>
</feature>
<sequence>MQAKDAPAAEEPTSMGSGEPNVSSTVKFDTTMPVVASLPMTGGEAPKEWRHRILLPALFTGVVALVVGACRRRHALR</sequence>
<accession>A0A086ZK36</accession>
<dbReference type="AlphaFoldDB" id="A0A086ZK36"/>
<proteinExistence type="predicted"/>
<name>A0A086ZK36_9BIFI</name>
<evidence type="ECO:0000256" key="2">
    <source>
        <dbReference type="SAM" id="Phobius"/>
    </source>
</evidence>
<gene>
    <name evidence="3" type="ORF">BBOH_0360</name>
</gene>
<comment type="caution">
    <text evidence="3">The sequence shown here is derived from an EMBL/GenBank/DDBJ whole genome shotgun (WGS) entry which is preliminary data.</text>
</comment>
<keyword evidence="4" id="KW-1185">Reference proteome</keyword>
<evidence type="ECO:0000313" key="4">
    <source>
        <dbReference type="Proteomes" id="UP000029096"/>
    </source>
</evidence>
<protein>
    <submittedName>
        <fullName evidence="3">Uncharacterized protein</fullName>
    </submittedName>
</protein>
<evidence type="ECO:0000313" key="3">
    <source>
        <dbReference type="EMBL" id="KFI46886.1"/>
    </source>
</evidence>
<dbReference type="RefSeq" id="WP_033520422.1">
    <property type="nucleotide sequence ID" value="NZ_JDUS01000001.1"/>
</dbReference>